<dbReference type="Pfam" id="PF00439">
    <property type="entry name" value="Bromodomain"/>
    <property type="match status" value="1"/>
</dbReference>
<dbReference type="RefSeq" id="XP_003054890.1">
    <property type="nucleotide sequence ID" value="XM_003054844.1"/>
</dbReference>
<sequence>MGGLKLTFKLGPKKPPADGDGDKPPPSGGGGGGDLAALKAKLEREQAQLRSALEKEAKAKAAKGAVAAAAKAVASDAPAPVIRGVPKALVMKGVPKALGGGGGSANAATKEKIHAVADGKVGKKKTKKPVVANAAVAGAAAGAGLKVKIVKRSGVGASGLSGGSAAAAAAAALASDAAKANRSAAPPPPPIGDASGKKRWRDEDDWDDAEPSTSAQQSQQQSQQPSAAVPAFNEPAPKSGAMLDVVKKLQAKDKQGVFAEPVTEAIAPGYFALIPTPMDFRTVKENVRLGKYTAWDLFVTDVEQIYANAMAYNLPGTVFHVLAAKTSEQSKKIINAARNAALTPKEKRARMAHTASLASLGGAGGSVMTLTESDAPSASRGGGTTSAGGTGTGAGDDDDDDDDDDDGDGDGDDEAGGGMMGREGADGGSRWKKKKQIVFKRHTFAERSLPSAIPSLSSLGAADPPPTPQTLVHPTPMYFQALMLPSAYADGLKAWGDGMKGRARRVATRLSEAMRKIIPPPPPPKPPTPEPATRPEQIPMAGIDDDESDDDDGGGQTIASMAAAARSQVARPAGPSAAVVALANAAAAAAKRAAAAAKQAASVAAGTTPVGASGDPLTHVNRAFGVAASAGLTGTMRAVHRNWEREMHKARGPPPPPLRDASAAGPP</sequence>
<dbReference type="OrthoDB" id="515250at2759"/>
<accession>C1MH47</accession>
<keyword evidence="6" id="KW-1185">Reference proteome</keyword>
<dbReference type="KEGG" id="mpp:MICPUCDRAFT_46179"/>
<evidence type="ECO:0000256" key="2">
    <source>
        <dbReference type="PROSITE-ProRule" id="PRU00035"/>
    </source>
</evidence>
<organism evidence="6">
    <name type="scientific">Micromonas pusilla (strain CCMP1545)</name>
    <name type="common">Picoplanktonic green alga</name>
    <dbReference type="NCBI Taxonomy" id="564608"/>
    <lineage>
        <taxon>Eukaryota</taxon>
        <taxon>Viridiplantae</taxon>
        <taxon>Chlorophyta</taxon>
        <taxon>Mamiellophyceae</taxon>
        <taxon>Mamiellales</taxon>
        <taxon>Mamiellaceae</taxon>
        <taxon>Micromonas</taxon>
    </lineage>
</organism>
<evidence type="ECO:0000313" key="6">
    <source>
        <dbReference type="Proteomes" id="UP000001876"/>
    </source>
</evidence>
<feature type="compositionally biased region" description="Acidic residues" evidence="3">
    <location>
        <begin position="543"/>
        <end position="553"/>
    </location>
</feature>
<feature type="compositionally biased region" description="Pro residues" evidence="3">
    <location>
        <begin position="518"/>
        <end position="532"/>
    </location>
</feature>
<dbReference type="PANTHER" id="PTHR22881">
    <property type="entry name" value="BROMODOMAIN CONTAINING PROTEIN"/>
    <property type="match status" value="1"/>
</dbReference>
<feature type="domain" description="Bromo" evidence="4">
    <location>
        <begin position="250"/>
        <end position="320"/>
    </location>
</feature>
<feature type="region of interest" description="Disordered" evidence="3">
    <location>
        <begin position="1"/>
        <end position="36"/>
    </location>
</feature>
<protein>
    <submittedName>
        <fullName evidence="5">Bromodomain-containing protein</fullName>
    </submittedName>
</protein>
<dbReference type="PROSITE" id="PS50014">
    <property type="entry name" value="BROMODOMAIN_2"/>
    <property type="match status" value="1"/>
</dbReference>
<dbReference type="AlphaFoldDB" id="C1MH47"/>
<name>C1MH47_MICPC</name>
<feature type="region of interest" description="Disordered" evidence="3">
    <location>
        <begin position="180"/>
        <end position="234"/>
    </location>
</feature>
<dbReference type="EMBL" id="GG663735">
    <property type="protein sequence ID" value="EEH60142.1"/>
    <property type="molecule type" value="Genomic_DNA"/>
</dbReference>
<dbReference type="Proteomes" id="UP000001876">
    <property type="component" value="Unassembled WGS sequence"/>
</dbReference>
<feature type="region of interest" description="Disordered" evidence="3">
    <location>
        <begin position="363"/>
        <end position="433"/>
    </location>
</feature>
<evidence type="ECO:0000313" key="5">
    <source>
        <dbReference type="EMBL" id="EEH60142.1"/>
    </source>
</evidence>
<feature type="region of interest" description="Disordered" evidence="3">
    <location>
        <begin position="644"/>
        <end position="667"/>
    </location>
</feature>
<dbReference type="SUPFAM" id="SSF47370">
    <property type="entry name" value="Bromodomain"/>
    <property type="match status" value="1"/>
</dbReference>
<gene>
    <name evidence="5" type="ORF">MICPUCDRAFT_46179</name>
</gene>
<feature type="compositionally biased region" description="Acidic residues" evidence="3">
    <location>
        <begin position="395"/>
        <end position="415"/>
    </location>
</feature>
<feature type="region of interest" description="Disordered" evidence="3">
    <location>
        <begin position="596"/>
        <end position="617"/>
    </location>
</feature>
<dbReference type="InterPro" id="IPR001487">
    <property type="entry name" value="Bromodomain"/>
</dbReference>
<feature type="region of interest" description="Disordered" evidence="3">
    <location>
        <begin position="512"/>
        <end position="557"/>
    </location>
</feature>
<dbReference type="InterPro" id="IPR051831">
    <property type="entry name" value="Bromodomain_contain_prot"/>
</dbReference>
<evidence type="ECO:0000256" key="3">
    <source>
        <dbReference type="SAM" id="MobiDB-lite"/>
    </source>
</evidence>
<feature type="compositionally biased region" description="Gly residues" evidence="3">
    <location>
        <begin position="380"/>
        <end position="394"/>
    </location>
</feature>
<evidence type="ECO:0000256" key="1">
    <source>
        <dbReference type="ARBA" id="ARBA00023117"/>
    </source>
</evidence>
<feature type="compositionally biased region" description="Low complexity" evidence="3">
    <location>
        <begin position="211"/>
        <end position="231"/>
    </location>
</feature>
<dbReference type="PRINTS" id="PR00503">
    <property type="entry name" value="BROMODOMAIN"/>
</dbReference>
<feature type="compositionally biased region" description="Low complexity" evidence="3">
    <location>
        <begin position="596"/>
        <end position="605"/>
    </location>
</feature>
<dbReference type="STRING" id="564608.C1MH47"/>
<dbReference type="InterPro" id="IPR036427">
    <property type="entry name" value="Bromodomain-like_sf"/>
</dbReference>
<dbReference type="GeneID" id="9680354"/>
<dbReference type="Gene3D" id="1.20.920.10">
    <property type="entry name" value="Bromodomain-like"/>
    <property type="match status" value="1"/>
</dbReference>
<evidence type="ECO:0000259" key="4">
    <source>
        <dbReference type="PROSITE" id="PS50014"/>
    </source>
</evidence>
<keyword evidence="1 2" id="KW-0103">Bromodomain</keyword>
<dbReference type="PANTHER" id="PTHR22881:SF27">
    <property type="entry name" value="BROMODOMAIN CONTAINING 7_9"/>
    <property type="match status" value="1"/>
</dbReference>
<reference evidence="5 6" key="1">
    <citation type="journal article" date="2009" name="Science">
        <title>Green evolution and dynamic adaptations revealed by genomes of the marine picoeukaryotes Micromonas.</title>
        <authorList>
            <person name="Worden A.Z."/>
            <person name="Lee J.H."/>
            <person name="Mock T."/>
            <person name="Rouze P."/>
            <person name="Simmons M.P."/>
            <person name="Aerts A.L."/>
            <person name="Allen A.E."/>
            <person name="Cuvelier M.L."/>
            <person name="Derelle E."/>
            <person name="Everett M.V."/>
            <person name="Foulon E."/>
            <person name="Grimwood J."/>
            <person name="Gundlach H."/>
            <person name="Henrissat B."/>
            <person name="Napoli C."/>
            <person name="McDonald S.M."/>
            <person name="Parker M.S."/>
            <person name="Rombauts S."/>
            <person name="Salamov A."/>
            <person name="Von Dassow P."/>
            <person name="Badger J.H."/>
            <person name="Coutinho P.M."/>
            <person name="Demir E."/>
            <person name="Dubchak I."/>
            <person name="Gentemann C."/>
            <person name="Eikrem W."/>
            <person name="Gready J.E."/>
            <person name="John U."/>
            <person name="Lanier W."/>
            <person name="Lindquist E.A."/>
            <person name="Lucas S."/>
            <person name="Mayer K.F."/>
            <person name="Moreau H."/>
            <person name="Not F."/>
            <person name="Otillar R."/>
            <person name="Panaud O."/>
            <person name="Pangilinan J."/>
            <person name="Paulsen I."/>
            <person name="Piegu B."/>
            <person name="Poliakov A."/>
            <person name="Robbens S."/>
            <person name="Schmutz J."/>
            <person name="Toulza E."/>
            <person name="Wyss T."/>
            <person name="Zelensky A."/>
            <person name="Zhou K."/>
            <person name="Armbrust E.V."/>
            <person name="Bhattacharya D."/>
            <person name="Goodenough U.W."/>
            <person name="Van de Peer Y."/>
            <person name="Grigoriev I.V."/>
        </authorList>
    </citation>
    <scope>NUCLEOTIDE SEQUENCE [LARGE SCALE GENOMIC DNA]</scope>
    <source>
        <strain evidence="5 6">CCMP1545</strain>
    </source>
</reference>
<dbReference type="OMA" id="VMKGVPK"/>
<dbReference type="eggNOG" id="KOG1828">
    <property type="taxonomic scope" value="Eukaryota"/>
</dbReference>
<dbReference type="SMART" id="SM00297">
    <property type="entry name" value="BROMO"/>
    <property type="match status" value="1"/>
</dbReference>
<proteinExistence type="predicted"/>